<name>A0A1J5MSY6_9BACT</name>
<dbReference type="PANTHER" id="PTHR12697">
    <property type="entry name" value="PBS LYASE HEAT-LIKE PROTEIN"/>
    <property type="match status" value="1"/>
</dbReference>
<comment type="caution">
    <text evidence="1">The sequence shown here is derived from an EMBL/GenBank/DDBJ whole genome shotgun (WGS) entry which is preliminary data.</text>
</comment>
<dbReference type="AlphaFoldDB" id="A0A1J5MSY6"/>
<keyword evidence="2" id="KW-1185">Reference proteome</keyword>
<dbReference type="RefSeq" id="WP_071545225.1">
    <property type="nucleotide sequence ID" value="NZ_LKAQ01000004.1"/>
</dbReference>
<evidence type="ECO:0000313" key="2">
    <source>
        <dbReference type="Proteomes" id="UP000181901"/>
    </source>
</evidence>
<dbReference type="SMART" id="SM00567">
    <property type="entry name" value="EZ_HEAT"/>
    <property type="match status" value="4"/>
</dbReference>
<dbReference type="InterPro" id="IPR011989">
    <property type="entry name" value="ARM-like"/>
</dbReference>
<proteinExistence type="predicted"/>
<sequence length="327" mass="34448">MLDFRHIITVRGLVPALLFALVLPLVPAASASASEQGGLHIAERLGSQDESERATGMSDLRRCGQEALPGLIRSLNAQDAAVRRGAVYGLALQPAPALAMEGLLKALGDPDPTVRSLAAHTLARIGRTAAQDVARLLACSDERARLAASLCLNRMGRDAIPALARLLQADDVAVQAKAAWLLGAMGPEAMPAVPALIRALATRDMRLVHVIAETLDLIGPDPALVFRQMTLLGSEDANRPFARLGADATPVLVRLLTRPGTPMGQMALYTLARMGAQAEPALRAALATGSDGQKAAAALLLTRIDPELARTLPEDLRRSLSGVLHQN</sequence>
<dbReference type="InterPro" id="IPR004155">
    <property type="entry name" value="PBS_lyase_HEAT"/>
</dbReference>
<gene>
    <name evidence="1" type="ORF">BerOc1_01659</name>
</gene>
<dbReference type="Gene3D" id="1.25.10.10">
    <property type="entry name" value="Leucine-rich Repeat Variant"/>
    <property type="match status" value="3"/>
</dbReference>
<dbReference type="Pfam" id="PF13646">
    <property type="entry name" value="HEAT_2"/>
    <property type="match status" value="2"/>
</dbReference>
<reference evidence="1 2" key="1">
    <citation type="submission" date="2015-09" db="EMBL/GenBank/DDBJ databases">
        <title>Genome of Desulfovibrio dechloracetivorans BerOc1, a mercury methylating strain isolated from highly hydrocarbons and metals contaminated coastal sediments.</title>
        <authorList>
            <person name="Goni Urriza M."/>
            <person name="Gassie C."/>
            <person name="Bouchez O."/>
            <person name="Klopp C."/>
            <person name="Ranchou-Peyruse A."/>
            <person name="Remy G."/>
        </authorList>
    </citation>
    <scope>NUCLEOTIDE SEQUENCE [LARGE SCALE GENOMIC DNA]</scope>
    <source>
        <strain evidence="1 2">BerOc1</strain>
    </source>
</reference>
<accession>A0A1J5MSY6</accession>
<dbReference type="OrthoDB" id="5464880at2"/>
<protein>
    <submittedName>
        <fullName evidence="1">HEAT repeat protein</fullName>
    </submittedName>
</protein>
<dbReference type="Proteomes" id="UP000181901">
    <property type="component" value="Unassembled WGS sequence"/>
</dbReference>
<dbReference type="EMBL" id="LKAQ01000004">
    <property type="protein sequence ID" value="OIQ49734.1"/>
    <property type="molecule type" value="Genomic_DNA"/>
</dbReference>
<evidence type="ECO:0000313" key="1">
    <source>
        <dbReference type="EMBL" id="OIQ49734.1"/>
    </source>
</evidence>
<dbReference type="SUPFAM" id="SSF48371">
    <property type="entry name" value="ARM repeat"/>
    <property type="match status" value="1"/>
</dbReference>
<dbReference type="InterPro" id="IPR016024">
    <property type="entry name" value="ARM-type_fold"/>
</dbReference>
<organism evidence="1 2">
    <name type="scientific">Pseudodesulfovibrio hydrargyri</name>
    <dbReference type="NCBI Taxonomy" id="2125990"/>
    <lineage>
        <taxon>Bacteria</taxon>
        <taxon>Pseudomonadati</taxon>
        <taxon>Thermodesulfobacteriota</taxon>
        <taxon>Desulfovibrionia</taxon>
        <taxon>Desulfovibrionales</taxon>
        <taxon>Desulfovibrionaceae</taxon>
    </lineage>
</organism>
<dbReference type="PANTHER" id="PTHR12697:SF5">
    <property type="entry name" value="DEOXYHYPUSINE HYDROXYLASE"/>
    <property type="match status" value="1"/>
</dbReference>
<dbReference type="GO" id="GO:0016491">
    <property type="term" value="F:oxidoreductase activity"/>
    <property type="evidence" value="ECO:0007669"/>
    <property type="project" value="TreeGrafter"/>
</dbReference>